<reference evidence="2 4" key="1">
    <citation type="submission" date="2019-09" db="EMBL/GenBank/DDBJ databases">
        <authorList>
            <person name="Khan S.A."/>
            <person name="Jeon C.O."/>
            <person name="Chun B.H."/>
            <person name="Jeong S.E."/>
        </authorList>
    </citation>
    <scope>NUCLEOTIDE SEQUENCE [LARGE SCALE GENOMIC DNA]</scope>
    <source>
        <strain evidence="2 4">KCTC 42508</strain>
    </source>
</reference>
<protein>
    <submittedName>
        <fullName evidence="3">PQQ-dependent sugar dehydrogenase</fullName>
    </submittedName>
    <submittedName>
        <fullName evidence="2">Sorbosone dehydrogenase</fullName>
    </submittedName>
</protein>
<gene>
    <name evidence="2" type="ORF">F0361_02195</name>
    <name evidence="3" type="ORF">V1H85_07365</name>
</gene>
<evidence type="ECO:0000313" key="3">
    <source>
        <dbReference type="EMBL" id="MEE1972256.1"/>
    </source>
</evidence>
<feature type="domain" description="Pyrroloquinoline quinone-dependent pyranose dehydrogenase beta-propeller" evidence="1">
    <location>
        <begin position="56"/>
        <end position="439"/>
    </location>
</feature>
<proteinExistence type="predicted"/>
<accession>A0A5B2TVS3</accession>
<sequence length="476" mass="53979">MQKRIPLIFISTVLMITGCKEQRKPIATKEISKKAVFWKKANPEEREKNGGLLLPDSFSAVTVVDSIGPSRHLAVNDNGDIYVKLRETEGTPGSIALRDTTGDGRADIVQRFGGYPNDGKFATEMRIHEGYLYFSSEQVIYRQKLSPGKLIPESNPEVILTDRFPLRWHNAKSLAFDKEGFMYVTFSAPTNACEDANSQGKIKGHMPCPMLEYLGSIWRFDKNKPNQIQTDGELYATGIRSIVAFSWNNEDNALYAVQHGRDYLHNHAPEDYTEWDQAVLPAEEFMKIKKGDNYGWPYSYYDHFQGKKLVAPEYGGDGKLEAKEYTKPLMGLPAHWAPNDLLFYTGNQFPERYQNGAFVAFHGSTNRTPYPQAGYIIAFIPFENGRPTGSWEVFADGFAKTDTIATMPDAKYRPMGLAQDKDGALYISESKEGRIWKIEFKGDKSQFGNEQLEKMEELKGKTYIKTPDRVNDRLKS</sequence>
<dbReference type="PROSITE" id="PS51257">
    <property type="entry name" value="PROKAR_LIPOPROTEIN"/>
    <property type="match status" value="1"/>
</dbReference>
<dbReference type="PANTHER" id="PTHR19328:SF53">
    <property type="entry name" value="MEMBRANE PROTEIN"/>
    <property type="match status" value="1"/>
</dbReference>
<organism evidence="2 4">
    <name type="scientific">Maribacter flavus</name>
    <dbReference type="NCBI Taxonomy" id="1658664"/>
    <lineage>
        <taxon>Bacteria</taxon>
        <taxon>Pseudomonadati</taxon>
        <taxon>Bacteroidota</taxon>
        <taxon>Flavobacteriia</taxon>
        <taxon>Flavobacteriales</taxon>
        <taxon>Flavobacteriaceae</taxon>
        <taxon>Maribacter</taxon>
    </lineage>
</organism>
<name>A0A5B2TVS3_9FLAO</name>
<dbReference type="RefSeq" id="WP_154917029.1">
    <property type="nucleotide sequence ID" value="NZ_JAZDDF010000002.1"/>
</dbReference>
<reference evidence="3 5" key="2">
    <citation type="submission" date="2024-01" db="EMBL/GenBank/DDBJ databases">
        <title>Maribacter spp. originated from different algae showed divergent polysaccharides utilization ability.</title>
        <authorList>
            <person name="Wang H."/>
            <person name="Wu Y."/>
        </authorList>
    </citation>
    <scope>NUCLEOTIDE SEQUENCE [LARGE SCALE GENOMIC DNA]</scope>
    <source>
        <strain evidence="3 5">KPT27_14</strain>
    </source>
</reference>
<evidence type="ECO:0000313" key="5">
    <source>
        <dbReference type="Proteomes" id="UP001343698"/>
    </source>
</evidence>
<dbReference type="InterPro" id="IPR054539">
    <property type="entry name" value="Beta-prop_PDH"/>
</dbReference>
<comment type="caution">
    <text evidence="2">The sequence shown here is derived from an EMBL/GenBank/DDBJ whole genome shotgun (WGS) entry which is preliminary data.</text>
</comment>
<dbReference type="InterPro" id="IPR011041">
    <property type="entry name" value="Quinoprot_gluc/sorb_DH_b-prop"/>
</dbReference>
<evidence type="ECO:0000313" key="2">
    <source>
        <dbReference type="EMBL" id="KAA2218454.1"/>
    </source>
</evidence>
<dbReference type="InterPro" id="IPR011042">
    <property type="entry name" value="6-blade_b-propeller_TolB-like"/>
</dbReference>
<dbReference type="Pfam" id="PF22807">
    <property type="entry name" value="TrAA12"/>
    <property type="match status" value="1"/>
</dbReference>
<dbReference type="Gene3D" id="2.120.10.30">
    <property type="entry name" value="TolB, C-terminal domain"/>
    <property type="match status" value="1"/>
</dbReference>
<evidence type="ECO:0000313" key="4">
    <source>
        <dbReference type="Proteomes" id="UP000323188"/>
    </source>
</evidence>
<dbReference type="SUPFAM" id="SSF50952">
    <property type="entry name" value="Soluble quinoprotein glucose dehydrogenase"/>
    <property type="match status" value="1"/>
</dbReference>
<dbReference type="Proteomes" id="UP000323188">
    <property type="component" value="Unassembled WGS sequence"/>
</dbReference>
<dbReference type="PANTHER" id="PTHR19328">
    <property type="entry name" value="HEDGEHOG-INTERACTING PROTEIN"/>
    <property type="match status" value="1"/>
</dbReference>
<keyword evidence="5" id="KW-1185">Reference proteome</keyword>
<evidence type="ECO:0000259" key="1">
    <source>
        <dbReference type="Pfam" id="PF22807"/>
    </source>
</evidence>
<dbReference type="AlphaFoldDB" id="A0A5B2TVS3"/>
<dbReference type="EMBL" id="VUOE01000001">
    <property type="protein sequence ID" value="KAA2218454.1"/>
    <property type="molecule type" value="Genomic_DNA"/>
</dbReference>
<dbReference type="EMBL" id="JAZDDF010000002">
    <property type="protein sequence ID" value="MEE1972256.1"/>
    <property type="molecule type" value="Genomic_DNA"/>
</dbReference>
<dbReference type="Proteomes" id="UP001343698">
    <property type="component" value="Unassembled WGS sequence"/>
</dbReference>